<proteinExistence type="inferred from homology"/>
<keyword evidence="5" id="KW-1185">Reference proteome</keyword>
<feature type="coiled-coil region" evidence="2">
    <location>
        <begin position="59"/>
        <end position="86"/>
    </location>
</feature>
<dbReference type="InterPro" id="IPR010273">
    <property type="entry name" value="DUF881"/>
</dbReference>
<evidence type="ECO:0000313" key="4">
    <source>
        <dbReference type="EMBL" id="OIJ09811.1"/>
    </source>
</evidence>
<dbReference type="AlphaFoldDB" id="A0A1S2LBM9"/>
<evidence type="ECO:0000256" key="2">
    <source>
        <dbReference type="SAM" id="Coils"/>
    </source>
</evidence>
<organism evidence="4 5">
    <name type="scientific">Anaerobacillus arseniciselenatis</name>
    <dbReference type="NCBI Taxonomy" id="85682"/>
    <lineage>
        <taxon>Bacteria</taxon>
        <taxon>Bacillati</taxon>
        <taxon>Bacillota</taxon>
        <taxon>Bacilli</taxon>
        <taxon>Bacillales</taxon>
        <taxon>Bacillaceae</taxon>
        <taxon>Anaerobacillus</taxon>
    </lineage>
</organism>
<keyword evidence="3" id="KW-0472">Membrane</keyword>
<evidence type="ECO:0000313" key="5">
    <source>
        <dbReference type="Proteomes" id="UP000180098"/>
    </source>
</evidence>
<dbReference type="Pfam" id="PF05949">
    <property type="entry name" value="DUF881"/>
    <property type="match status" value="1"/>
</dbReference>
<feature type="transmembrane region" description="Helical" evidence="3">
    <location>
        <begin position="7"/>
        <end position="28"/>
    </location>
</feature>
<dbReference type="OrthoDB" id="9776196at2"/>
<comment type="similarity">
    <text evidence="1">Belongs to the UPF0749 family.</text>
</comment>
<reference evidence="4 5" key="1">
    <citation type="submission" date="2016-10" db="EMBL/GenBank/DDBJ databases">
        <title>Draft genome sequences of four alkaliphilic bacteria belonging to the Anaerobacillus genus.</title>
        <authorList>
            <person name="Bassil N.M."/>
            <person name="Lloyd J.R."/>
        </authorList>
    </citation>
    <scope>NUCLEOTIDE SEQUENCE [LARGE SCALE GENOMIC DNA]</scope>
    <source>
        <strain evidence="4 5">DSM 15340</strain>
    </source>
</reference>
<dbReference type="PANTHER" id="PTHR37313:SF2">
    <property type="entry name" value="UPF0749 PROTEIN YLXX"/>
    <property type="match status" value="1"/>
</dbReference>
<dbReference type="EMBL" id="MLQQ01000042">
    <property type="protein sequence ID" value="OIJ09811.1"/>
    <property type="molecule type" value="Genomic_DNA"/>
</dbReference>
<protein>
    <recommendedName>
        <fullName evidence="6">DUF881 domain-containing protein</fullName>
    </recommendedName>
</protein>
<name>A0A1S2LBM9_9BACI</name>
<keyword evidence="3" id="KW-1133">Transmembrane helix</keyword>
<dbReference type="Gene3D" id="3.30.70.1880">
    <property type="entry name" value="Protein of unknown function DUF881"/>
    <property type="match status" value="1"/>
</dbReference>
<accession>A0A1S2LBM9</accession>
<sequence length="233" mass="26208">MKVKGNHVILSFVLIITGFIVALSYQFANEGQNSQVITERQWNKEDELRNQVLFEQSLNRNLSEELRAIQAEINTIEEEIAYQERAYFNLVEDLDKLRMVTGSVGVKGPGIEVTLSDADYVPDGENPNFYIVHEGHIQKVIHELLVTQAEAIAINGQRISHQSYIQCVGPVIRIDGNTSFAPFVITAIGDPDKLHDSLHLPGGVRDQLLSDQVEVKIEKKELIIMDPFLSERG</sequence>
<dbReference type="Proteomes" id="UP000180098">
    <property type="component" value="Unassembled WGS sequence"/>
</dbReference>
<keyword evidence="2" id="KW-0175">Coiled coil</keyword>
<keyword evidence="3" id="KW-0812">Transmembrane</keyword>
<dbReference type="PANTHER" id="PTHR37313">
    <property type="entry name" value="UPF0749 PROTEIN RV1825"/>
    <property type="match status" value="1"/>
</dbReference>
<comment type="caution">
    <text evidence="4">The sequence shown here is derived from an EMBL/GenBank/DDBJ whole genome shotgun (WGS) entry which is preliminary data.</text>
</comment>
<evidence type="ECO:0000256" key="3">
    <source>
        <dbReference type="SAM" id="Phobius"/>
    </source>
</evidence>
<evidence type="ECO:0008006" key="6">
    <source>
        <dbReference type="Google" id="ProtNLM"/>
    </source>
</evidence>
<gene>
    <name evidence="4" type="ORF">BKP35_15110</name>
</gene>
<evidence type="ECO:0000256" key="1">
    <source>
        <dbReference type="ARBA" id="ARBA00009108"/>
    </source>
</evidence>